<gene>
    <name evidence="1" type="ORF">C1SCF055_LOCUS35222</name>
</gene>
<reference evidence="2" key="2">
    <citation type="submission" date="2024-04" db="EMBL/GenBank/DDBJ databases">
        <authorList>
            <person name="Chen Y."/>
            <person name="Shah S."/>
            <person name="Dougan E. K."/>
            <person name="Thang M."/>
            <person name="Chan C."/>
        </authorList>
    </citation>
    <scope>NUCLEOTIDE SEQUENCE [LARGE SCALE GENOMIC DNA]</scope>
</reference>
<proteinExistence type="predicted"/>
<protein>
    <submittedName>
        <fullName evidence="1">Uncharacterized protein</fullName>
    </submittedName>
</protein>
<evidence type="ECO:0000313" key="3">
    <source>
        <dbReference type="Proteomes" id="UP001152797"/>
    </source>
</evidence>
<sequence length="106" mass="12234">MKVFRRDLRTSPKTRWLCGPALCWRPHFHSKGEQLSEVSKIGCTRKTLRMYRRSKSFLDSQDGKKIKDISIITGLSWHSELQRTASWKPTRAEQSLATSAPQICTV</sequence>
<reference evidence="1" key="1">
    <citation type="submission" date="2022-10" db="EMBL/GenBank/DDBJ databases">
        <authorList>
            <person name="Chen Y."/>
            <person name="Dougan E. K."/>
            <person name="Chan C."/>
            <person name="Rhodes N."/>
            <person name="Thang M."/>
        </authorList>
    </citation>
    <scope>NUCLEOTIDE SEQUENCE</scope>
</reference>
<dbReference type="EMBL" id="CAMXCT020004668">
    <property type="protein sequence ID" value="CAL1163271.1"/>
    <property type="molecule type" value="Genomic_DNA"/>
</dbReference>
<dbReference type="Proteomes" id="UP001152797">
    <property type="component" value="Unassembled WGS sequence"/>
</dbReference>
<name>A0A9P1GDD2_9DINO</name>
<evidence type="ECO:0000313" key="1">
    <source>
        <dbReference type="EMBL" id="CAI4009896.1"/>
    </source>
</evidence>
<organism evidence="1">
    <name type="scientific">Cladocopium goreaui</name>
    <dbReference type="NCBI Taxonomy" id="2562237"/>
    <lineage>
        <taxon>Eukaryota</taxon>
        <taxon>Sar</taxon>
        <taxon>Alveolata</taxon>
        <taxon>Dinophyceae</taxon>
        <taxon>Suessiales</taxon>
        <taxon>Symbiodiniaceae</taxon>
        <taxon>Cladocopium</taxon>
    </lineage>
</organism>
<comment type="caution">
    <text evidence="1">The sequence shown here is derived from an EMBL/GenBank/DDBJ whole genome shotgun (WGS) entry which is preliminary data.</text>
</comment>
<dbReference type="AlphaFoldDB" id="A0A9P1GDD2"/>
<keyword evidence="3" id="KW-1185">Reference proteome</keyword>
<accession>A0A9P1GDD2</accession>
<dbReference type="EMBL" id="CAMXCT010004668">
    <property type="protein sequence ID" value="CAI4009896.1"/>
    <property type="molecule type" value="Genomic_DNA"/>
</dbReference>
<evidence type="ECO:0000313" key="2">
    <source>
        <dbReference type="EMBL" id="CAL1163271.1"/>
    </source>
</evidence>
<dbReference type="EMBL" id="CAMXCT030004668">
    <property type="protein sequence ID" value="CAL4797208.1"/>
    <property type="molecule type" value="Genomic_DNA"/>
</dbReference>